<dbReference type="Proteomes" id="UP000000311">
    <property type="component" value="Unassembled WGS sequence"/>
</dbReference>
<keyword evidence="2" id="KW-1185">Reference proteome</keyword>
<dbReference type="EMBL" id="GL436205">
    <property type="protein sequence ID" value="EFN72276.1"/>
    <property type="molecule type" value="Genomic_DNA"/>
</dbReference>
<evidence type="ECO:0000313" key="2">
    <source>
        <dbReference type="Proteomes" id="UP000000311"/>
    </source>
</evidence>
<gene>
    <name evidence="1" type="ORF">EAG_09715</name>
</gene>
<sequence length="99" mass="11076">TEVVRLIKKRPSKNTAPGPDNIKSLVWKRVSGTVFGHLANIFTLCLRKGIFPKIWKRAILVLIPKGPISVPGEVKARPICLLDDIGKTLERIIADRINR</sequence>
<protein>
    <submittedName>
        <fullName evidence="1">Putative 115 kDa protein in type-1 retrotransposable element R1DM</fullName>
    </submittedName>
</protein>
<accession>E2A2R5</accession>
<feature type="non-terminal residue" evidence="1">
    <location>
        <position position="1"/>
    </location>
</feature>
<proteinExistence type="predicted"/>
<organism evidence="2">
    <name type="scientific">Camponotus floridanus</name>
    <name type="common">Florida carpenter ant</name>
    <dbReference type="NCBI Taxonomy" id="104421"/>
    <lineage>
        <taxon>Eukaryota</taxon>
        <taxon>Metazoa</taxon>
        <taxon>Ecdysozoa</taxon>
        <taxon>Arthropoda</taxon>
        <taxon>Hexapoda</taxon>
        <taxon>Insecta</taxon>
        <taxon>Pterygota</taxon>
        <taxon>Neoptera</taxon>
        <taxon>Endopterygota</taxon>
        <taxon>Hymenoptera</taxon>
        <taxon>Apocrita</taxon>
        <taxon>Aculeata</taxon>
        <taxon>Formicoidea</taxon>
        <taxon>Formicidae</taxon>
        <taxon>Formicinae</taxon>
        <taxon>Camponotus</taxon>
    </lineage>
</organism>
<dbReference type="PANTHER" id="PTHR19446">
    <property type="entry name" value="REVERSE TRANSCRIPTASES"/>
    <property type="match status" value="1"/>
</dbReference>
<evidence type="ECO:0000313" key="1">
    <source>
        <dbReference type="EMBL" id="EFN72276.1"/>
    </source>
</evidence>
<dbReference type="OrthoDB" id="7555213at2759"/>
<name>E2A2R5_CAMFO</name>
<dbReference type="InParanoid" id="E2A2R5"/>
<reference evidence="1 2" key="1">
    <citation type="journal article" date="2010" name="Science">
        <title>Genomic comparison of the ants Camponotus floridanus and Harpegnathos saltator.</title>
        <authorList>
            <person name="Bonasio R."/>
            <person name="Zhang G."/>
            <person name="Ye C."/>
            <person name="Mutti N.S."/>
            <person name="Fang X."/>
            <person name="Qin N."/>
            <person name="Donahue G."/>
            <person name="Yang P."/>
            <person name="Li Q."/>
            <person name="Li C."/>
            <person name="Zhang P."/>
            <person name="Huang Z."/>
            <person name="Berger S.L."/>
            <person name="Reinberg D."/>
            <person name="Wang J."/>
            <person name="Liebig J."/>
        </authorList>
    </citation>
    <scope>NUCLEOTIDE SEQUENCE [LARGE SCALE GENOMIC DNA]</scope>
    <source>
        <strain evidence="2">C129</strain>
    </source>
</reference>
<feature type="non-terminal residue" evidence="1">
    <location>
        <position position="99"/>
    </location>
</feature>
<dbReference type="AlphaFoldDB" id="E2A2R5"/>